<dbReference type="OrthoDB" id="5595141at2759"/>
<gene>
    <name evidence="2" type="ORF">TBRA_LOCUS2073</name>
</gene>
<proteinExistence type="predicted"/>
<reference evidence="2 3" key="1">
    <citation type="submission" date="2020-02" db="EMBL/GenBank/DDBJ databases">
        <authorList>
            <person name="Ferguson B K."/>
        </authorList>
    </citation>
    <scope>NUCLEOTIDE SEQUENCE [LARGE SCALE GENOMIC DNA]</scope>
</reference>
<protein>
    <submittedName>
        <fullName evidence="2">Uncharacterized protein</fullName>
    </submittedName>
</protein>
<evidence type="ECO:0000256" key="1">
    <source>
        <dbReference type="SAM" id="MobiDB-lite"/>
    </source>
</evidence>
<sequence>MEAYRALIEAVRGQREIAREPDWASDLLRTELCLEEFRESIEEKITRGLNSQNRKRLHNGVNIAATSVDLRLPALFFNGSPVKSFYLDNIRAHLRREQLECMITDAGIHTFTLSGIKYNGNTTRAVVTCPLLSSACRLQLVARLGRLVWTRYSHTLQDQERYASIRPILSDARPVEPAARDVVRASDPPNPESFLVKVSSKYDLLEYFSTFLSYEDLTLRAAASVVTIDIVYIDCGLNNAAVALETLQECSCSRALIIINPNNASSRVRAVILKKDTRVFIYIYITELMKKAQLPRNRVPAFVWAQLLYIHPLDAHAMIAEIGELREASNSSSFFQLKARVATAAAAAIRTVCSTRHRTTDTELETLRLDVSAWIEKSSIYTRILTYGAVAGRCYSLSTILHHIHCESCTAVALLRESKTEKLRRRLAAASKETDLLFCFCSTCCVTITPLLAFDAAPRADTREIFVFFYLLSVVRRKNNGQKNGSEGEAGRLHRGHRLERRERDTIVRRHERTQARREFSELVKNRKKDETDVKPKEIKEKVKEIKKEKDVKEVKKEIVTRDSSKSSKDSDRKKEDIKKIKTESEIKKESKMREAKEVKKEQKATKGRSKVKEEPEDIDLYTVESKRQALTGCIYRIFYLSKRLSCRLLSGKIQERIATWRWL</sequence>
<feature type="region of interest" description="Disordered" evidence="1">
    <location>
        <begin position="557"/>
        <end position="613"/>
    </location>
</feature>
<evidence type="ECO:0000313" key="3">
    <source>
        <dbReference type="Proteomes" id="UP000479190"/>
    </source>
</evidence>
<dbReference type="EMBL" id="CADCXV010000413">
    <property type="protein sequence ID" value="CAB0030057.1"/>
    <property type="molecule type" value="Genomic_DNA"/>
</dbReference>
<dbReference type="Proteomes" id="UP000479190">
    <property type="component" value="Unassembled WGS sequence"/>
</dbReference>
<name>A0A6H5HZ15_9HYME</name>
<keyword evidence="3" id="KW-1185">Reference proteome</keyword>
<feature type="region of interest" description="Disordered" evidence="1">
    <location>
        <begin position="481"/>
        <end position="504"/>
    </location>
</feature>
<organism evidence="2 3">
    <name type="scientific">Trichogramma brassicae</name>
    <dbReference type="NCBI Taxonomy" id="86971"/>
    <lineage>
        <taxon>Eukaryota</taxon>
        <taxon>Metazoa</taxon>
        <taxon>Ecdysozoa</taxon>
        <taxon>Arthropoda</taxon>
        <taxon>Hexapoda</taxon>
        <taxon>Insecta</taxon>
        <taxon>Pterygota</taxon>
        <taxon>Neoptera</taxon>
        <taxon>Endopterygota</taxon>
        <taxon>Hymenoptera</taxon>
        <taxon>Apocrita</taxon>
        <taxon>Proctotrupomorpha</taxon>
        <taxon>Chalcidoidea</taxon>
        <taxon>Trichogrammatidae</taxon>
        <taxon>Trichogramma</taxon>
    </lineage>
</organism>
<dbReference type="AlphaFoldDB" id="A0A6H5HZ15"/>
<accession>A0A6H5HZ15</accession>
<feature type="compositionally biased region" description="Basic and acidic residues" evidence="1">
    <location>
        <begin position="557"/>
        <end position="605"/>
    </location>
</feature>
<evidence type="ECO:0000313" key="2">
    <source>
        <dbReference type="EMBL" id="CAB0030057.1"/>
    </source>
</evidence>